<dbReference type="SMART" id="SM00521">
    <property type="entry name" value="CBF"/>
    <property type="match status" value="1"/>
</dbReference>
<feature type="non-terminal residue" evidence="10">
    <location>
        <position position="278"/>
    </location>
</feature>
<proteinExistence type="inferred from homology"/>
<feature type="compositionally biased region" description="Polar residues" evidence="9">
    <location>
        <begin position="1"/>
        <end position="10"/>
    </location>
</feature>
<dbReference type="Gene3D" id="6.10.250.2430">
    <property type="match status" value="1"/>
</dbReference>
<sequence>YTCPSNQSFLRRQGNPYEWRPRRDRTLSLSLSLPPPLSAQQIRLEHAFFERGGGRGRAADSDDSGSDEQQKDGQPDVQSLPTTSGTLPSGVVPAPAEYMVPQGFEAGQTVAAYPYSDPYYGTVLAAYGGQTVMVPHLIGIHPVGVQLPTDAVEGPVYVNAKQYHGILRRRQSRAKAESENRLVKSRKPYLHESRHLHAMKRSRGSGGRFTSKEDGSKQDGVLSDDSSLAKDGTDADSKISSSKDLSVSASSNEMAHPEADGPYVAHSLRCVKIPSKHR</sequence>
<name>A0A843X3T1_COLES</name>
<comment type="subcellular location">
    <subcellularLocation>
        <location evidence="1 8">Nucleus</location>
    </subcellularLocation>
</comment>
<dbReference type="Proteomes" id="UP000652761">
    <property type="component" value="Unassembled WGS sequence"/>
</dbReference>
<dbReference type="GO" id="GO:0016602">
    <property type="term" value="C:CCAAT-binding factor complex"/>
    <property type="evidence" value="ECO:0007669"/>
    <property type="project" value="InterPro"/>
</dbReference>
<dbReference type="PROSITE" id="PS00686">
    <property type="entry name" value="NFYA_HAP2_1"/>
    <property type="match status" value="1"/>
</dbReference>
<evidence type="ECO:0000256" key="6">
    <source>
        <dbReference type="ARBA" id="ARBA00023242"/>
    </source>
</evidence>
<feature type="compositionally biased region" description="Polar residues" evidence="9">
    <location>
        <begin position="76"/>
        <end position="87"/>
    </location>
</feature>
<dbReference type="OrthoDB" id="1097733at2759"/>
<comment type="subunit">
    <text evidence="7">Heterotrimeric transcription factor composed of three components, NF-YA, NF-YB and NF-YC. NF-YB and NF-YC must interact and dimerize for NF-YA association and DNA binding.</text>
</comment>
<comment type="similarity">
    <text evidence="8">Belongs to the NFYA/HAP2 subunit family.</text>
</comment>
<accession>A0A843X3T1</accession>
<evidence type="ECO:0000256" key="5">
    <source>
        <dbReference type="ARBA" id="ARBA00023163"/>
    </source>
</evidence>
<comment type="caution">
    <text evidence="10">The sequence shown here is derived from an EMBL/GenBank/DDBJ whole genome shotgun (WGS) entry which is preliminary data.</text>
</comment>
<keyword evidence="3 8" id="KW-0238">DNA-binding</keyword>
<feature type="compositionally biased region" description="Low complexity" evidence="9">
    <location>
        <begin position="238"/>
        <end position="251"/>
    </location>
</feature>
<feature type="region of interest" description="Disordered" evidence="9">
    <location>
        <begin position="1"/>
        <end position="22"/>
    </location>
</feature>
<evidence type="ECO:0000256" key="8">
    <source>
        <dbReference type="RuleBase" id="RU367155"/>
    </source>
</evidence>
<comment type="function">
    <text evidence="8">Component of the sequence-specific heterotrimeric transcription factor (NF-Y) which specifically recognizes a 5'-CCAAT-3' box motif found in the promoters of its target genes.</text>
</comment>
<dbReference type="PROSITE" id="PS51152">
    <property type="entry name" value="NFYA_HAP2_2"/>
    <property type="match status" value="1"/>
</dbReference>
<dbReference type="GO" id="GO:0003700">
    <property type="term" value="F:DNA-binding transcription factor activity"/>
    <property type="evidence" value="ECO:0007669"/>
    <property type="project" value="UniProtKB-UniRule"/>
</dbReference>
<evidence type="ECO:0000256" key="1">
    <source>
        <dbReference type="ARBA" id="ARBA00004123"/>
    </source>
</evidence>
<dbReference type="PANTHER" id="PTHR12632">
    <property type="entry name" value="TRANSCRIPTION FACTOR NF-Y ALPHA-RELATED"/>
    <property type="match status" value="1"/>
</dbReference>
<dbReference type="InterPro" id="IPR001289">
    <property type="entry name" value="NFYA"/>
</dbReference>
<organism evidence="10 11">
    <name type="scientific">Colocasia esculenta</name>
    <name type="common">Wild taro</name>
    <name type="synonym">Arum esculentum</name>
    <dbReference type="NCBI Taxonomy" id="4460"/>
    <lineage>
        <taxon>Eukaryota</taxon>
        <taxon>Viridiplantae</taxon>
        <taxon>Streptophyta</taxon>
        <taxon>Embryophyta</taxon>
        <taxon>Tracheophyta</taxon>
        <taxon>Spermatophyta</taxon>
        <taxon>Magnoliopsida</taxon>
        <taxon>Liliopsida</taxon>
        <taxon>Araceae</taxon>
        <taxon>Aroideae</taxon>
        <taxon>Colocasieae</taxon>
        <taxon>Colocasia</taxon>
    </lineage>
</organism>
<dbReference type="Pfam" id="PF02045">
    <property type="entry name" value="CBFB_NFYA"/>
    <property type="match status" value="1"/>
</dbReference>
<evidence type="ECO:0000256" key="3">
    <source>
        <dbReference type="ARBA" id="ARBA00023125"/>
    </source>
</evidence>
<dbReference type="PRINTS" id="PR00616">
    <property type="entry name" value="CCAATSUBUNTB"/>
</dbReference>
<gene>
    <name evidence="10" type="ORF">Taro_047390</name>
</gene>
<evidence type="ECO:0000256" key="7">
    <source>
        <dbReference type="ARBA" id="ARBA00025911"/>
    </source>
</evidence>
<keyword evidence="5 8" id="KW-0804">Transcription</keyword>
<evidence type="ECO:0000256" key="9">
    <source>
        <dbReference type="SAM" id="MobiDB-lite"/>
    </source>
</evidence>
<reference evidence="10" key="1">
    <citation type="submission" date="2017-07" db="EMBL/GenBank/DDBJ databases">
        <title>Taro Niue Genome Assembly and Annotation.</title>
        <authorList>
            <person name="Atibalentja N."/>
            <person name="Keating K."/>
            <person name="Fields C.J."/>
        </authorList>
    </citation>
    <scope>NUCLEOTIDE SEQUENCE</scope>
    <source>
        <strain evidence="10">Niue_2</strain>
        <tissue evidence="10">Leaf</tissue>
    </source>
</reference>
<keyword evidence="6 8" id="KW-0539">Nucleus</keyword>
<evidence type="ECO:0000256" key="4">
    <source>
        <dbReference type="ARBA" id="ARBA00023159"/>
    </source>
</evidence>
<dbReference type="AlphaFoldDB" id="A0A843X3T1"/>
<dbReference type="EMBL" id="NMUH01006097">
    <property type="protein sequence ID" value="MQM14458.1"/>
    <property type="molecule type" value="Genomic_DNA"/>
</dbReference>
<keyword evidence="4" id="KW-0010">Activator</keyword>
<feature type="region of interest" description="Disordered" evidence="9">
    <location>
        <begin position="170"/>
        <end position="265"/>
    </location>
</feature>
<dbReference type="GO" id="GO:0003677">
    <property type="term" value="F:DNA binding"/>
    <property type="evidence" value="ECO:0007669"/>
    <property type="project" value="UniProtKB-KW"/>
</dbReference>
<keyword evidence="11" id="KW-1185">Reference proteome</keyword>
<evidence type="ECO:0000313" key="10">
    <source>
        <dbReference type="EMBL" id="MQM14458.1"/>
    </source>
</evidence>
<evidence type="ECO:0000256" key="2">
    <source>
        <dbReference type="ARBA" id="ARBA00023015"/>
    </source>
</evidence>
<feature type="region of interest" description="Disordered" evidence="9">
    <location>
        <begin position="52"/>
        <end position="90"/>
    </location>
</feature>
<protein>
    <recommendedName>
        <fullName evidence="8">Nuclear transcription factor Y subunit</fullName>
    </recommendedName>
</protein>
<dbReference type="InterPro" id="IPR018362">
    <property type="entry name" value="CCAAT-binding_factor_CS"/>
</dbReference>
<evidence type="ECO:0000313" key="11">
    <source>
        <dbReference type="Proteomes" id="UP000652761"/>
    </source>
</evidence>
<feature type="non-terminal residue" evidence="10">
    <location>
        <position position="1"/>
    </location>
</feature>
<keyword evidence="2 8" id="KW-0805">Transcription regulation</keyword>
<feature type="compositionally biased region" description="Basic and acidic residues" evidence="9">
    <location>
        <begin position="227"/>
        <end position="237"/>
    </location>
</feature>